<dbReference type="PRINTS" id="PR00421">
    <property type="entry name" value="THIOREDOXIN"/>
</dbReference>
<dbReference type="GO" id="GO:0005829">
    <property type="term" value="C:cytosol"/>
    <property type="evidence" value="ECO:0007669"/>
    <property type="project" value="TreeGrafter"/>
</dbReference>
<accession>A0A059FIN1</accession>
<name>A0A059FIN1_9PROT</name>
<dbReference type="EMBL" id="ARYJ01000002">
    <property type="protein sequence ID" value="KCZ90505.1"/>
    <property type="molecule type" value="Genomic_DNA"/>
</dbReference>
<dbReference type="Gene3D" id="2.30.30.380">
    <property type="entry name" value="Zn-finger domain of Sec23/24"/>
    <property type="match status" value="1"/>
</dbReference>
<comment type="caution">
    <text evidence="6">The sequence shown here is derived from an EMBL/GenBank/DDBJ whole genome shotgun (WGS) entry which is preliminary data.</text>
</comment>
<dbReference type="PROSITE" id="PS00194">
    <property type="entry name" value="THIOREDOXIN_1"/>
    <property type="match status" value="1"/>
</dbReference>
<dbReference type="Pfam" id="PF00085">
    <property type="entry name" value="Thioredoxin"/>
    <property type="match status" value="1"/>
</dbReference>
<gene>
    <name evidence="6" type="ORF">HJA_04721</name>
</gene>
<dbReference type="eggNOG" id="COG0526">
    <property type="taxonomic scope" value="Bacteria"/>
</dbReference>
<dbReference type="Proteomes" id="UP000024816">
    <property type="component" value="Unassembled WGS sequence"/>
</dbReference>
<evidence type="ECO:0000313" key="6">
    <source>
        <dbReference type="EMBL" id="KCZ90505.1"/>
    </source>
</evidence>
<dbReference type="InterPro" id="IPR013766">
    <property type="entry name" value="Thioredoxin_domain"/>
</dbReference>
<dbReference type="PATRIC" id="fig|1280952.3.peg.936"/>
<dbReference type="SUPFAM" id="SSF52833">
    <property type="entry name" value="Thioredoxin-like"/>
    <property type="match status" value="1"/>
</dbReference>
<dbReference type="RefSeq" id="WP_035578757.1">
    <property type="nucleotide sequence ID" value="NZ_ARYJ01000002.1"/>
</dbReference>
<keyword evidence="1" id="KW-0813">Transport</keyword>
<dbReference type="PANTHER" id="PTHR45663">
    <property type="entry name" value="GEO12009P1"/>
    <property type="match status" value="1"/>
</dbReference>
<keyword evidence="4" id="KW-0676">Redox-active center</keyword>
<evidence type="ECO:0000256" key="1">
    <source>
        <dbReference type="ARBA" id="ARBA00022448"/>
    </source>
</evidence>
<keyword evidence="3" id="KW-1015">Disulfide bond</keyword>
<keyword evidence="7" id="KW-1185">Reference proteome</keyword>
<protein>
    <submittedName>
        <fullName evidence="6">Putative thioredoxin</fullName>
    </submittedName>
</protein>
<reference evidence="6 7" key="1">
    <citation type="journal article" date="2014" name="Antonie Van Leeuwenhoek">
        <title>Hyphomonas beringensis sp. nov. and Hyphomonas chukchiensis sp. nov., isolated from surface seawater of the Bering Sea and Chukchi Sea.</title>
        <authorList>
            <person name="Li C."/>
            <person name="Lai Q."/>
            <person name="Li G."/>
            <person name="Dong C."/>
            <person name="Wang J."/>
            <person name="Liao Y."/>
            <person name="Shao Z."/>
        </authorList>
    </citation>
    <scope>NUCLEOTIDE SEQUENCE [LARGE SCALE GENOMIC DNA]</scope>
    <source>
        <strain evidence="6 7">VP2</strain>
    </source>
</reference>
<dbReference type="InterPro" id="IPR036249">
    <property type="entry name" value="Thioredoxin-like_sf"/>
</dbReference>
<dbReference type="PANTHER" id="PTHR45663:SF11">
    <property type="entry name" value="GEO12009P1"/>
    <property type="match status" value="1"/>
</dbReference>
<evidence type="ECO:0000256" key="4">
    <source>
        <dbReference type="ARBA" id="ARBA00023284"/>
    </source>
</evidence>
<evidence type="ECO:0000256" key="3">
    <source>
        <dbReference type="ARBA" id="ARBA00023157"/>
    </source>
</evidence>
<sequence length="152" mass="16084">MVDTTVKGRIAICTSCGAPNRVAAGKPLSAGKCGKCSQKLATPKPVDIDGAMLERLIARDTGAFVLDVWAPWCGPCRMMAPAYEAAAGRFADQVRFFKLNSDQNQEAAGKLGIRGIPTLLAWEDGSLIANQAGAQTGEGLARWIQSTFRLSA</sequence>
<evidence type="ECO:0000259" key="5">
    <source>
        <dbReference type="PROSITE" id="PS51352"/>
    </source>
</evidence>
<dbReference type="GO" id="GO:0015035">
    <property type="term" value="F:protein-disulfide reductase activity"/>
    <property type="evidence" value="ECO:0007669"/>
    <property type="project" value="TreeGrafter"/>
</dbReference>
<keyword evidence="2" id="KW-0249">Electron transport</keyword>
<dbReference type="PROSITE" id="PS51352">
    <property type="entry name" value="THIOREDOXIN_2"/>
    <property type="match status" value="1"/>
</dbReference>
<feature type="domain" description="Thioredoxin" evidence="5">
    <location>
        <begin position="34"/>
        <end position="149"/>
    </location>
</feature>
<dbReference type="CDD" id="cd02947">
    <property type="entry name" value="TRX_family"/>
    <property type="match status" value="1"/>
</dbReference>
<dbReference type="AlphaFoldDB" id="A0A059FIN1"/>
<evidence type="ECO:0000313" key="7">
    <source>
        <dbReference type="Proteomes" id="UP000024816"/>
    </source>
</evidence>
<organism evidence="6 7">
    <name type="scientific">Hyphomonas jannaschiana VP2</name>
    <dbReference type="NCBI Taxonomy" id="1280952"/>
    <lineage>
        <taxon>Bacteria</taxon>
        <taxon>Pseudomonadati</taxon>
        <taxon>Pseudomonadota</taxon>
        <taxon>Alphaproteobacteria</taxon>
        <taxon>Hyphomonadales</taxon>
        <taxon>Hyphomonadaceae</taxon>
        <taxon>Hyphomonas</taxon>
    </lineage>
</organism>
<evidence type="ECO:0000256" key="2">
    <source>
        <dbReference type="ARBA" id="ARBA00022982"/>
    </source>
</evidence>
<dbReference type="GO" id="GO:0045454">
    <property type="term" value="P:cell redox homeostasis"/>
    <property type="evidence" value="ECO:0007669"/>
    <property type="project" value="TreeGrafter"/>
</dbReference>
<dbReference type="OrthoDB" id="9790390at2"/>
<proteinExistence type="predicted"/>
<dbReference type="InterPro" id="IPR017937">
    <property type="entry name" value="Thioredoxin_CS"/>
</dbReference>
<dbReference type="Gene3D" id="3.40.30.10">
    <property type="entry name" value="Glutaredoxin"/>
    <property type="match status" value="1"/>
</dbReference>
<dbReference type="STRING" id="1280952.HJA_04721"/>